<evidence type="ECO:0000313" key="5">
    <source>
        <dbReference type="Proteomes" id="UP000295083"/>
    </source>
</evidence>
<evidence type="ECO:0000256" key="3">
    <source>
        <dbReference type="SAM" id="SignalP"/>
    </source>
</evidence>
<proteinExistence type="predicted"/>
<feature type="transmembrane region" description="Helical" evidence="2">
    <location>
        <begin position="212"/>
        <end position="235"/>
    </location>
</feature>
<feature type="chain" id="PRO_5020386370" description="Carcinoembryonic antigen-related cell adhesion molecule 1" evidence="3">
    <location>
        <begin position="25"/>
        <end position="307"/>
    </location>
</feature>
<keyword evidence="2" id="KW-1133">Transmembrane helix</keyword>
<reference evidence="4 5" key="1">
    <citation type="submission" date="2018-11" db="EMBL/GenBank/DDBJ databases">
        <title>Genome sequence and assembly of Colletotrichum spinosum.</title>
        <authorList>
            <person name="Gan P."/>
            <person name="Shirasu K."/>
        </authorList>
    </citation>
    <scope>NUCLEOTIDE SEQUENCE [LARGE SCALE GENOMIC DNA]</scope>
    <source>
        <strain evidence="4 5">CBS 515.97</strain>
    </source>
</reference>
<feature type="compositionally biased region" description="Low complexity" evidence="1">
    <location>
        <begin position="182"/>
        <end position="203"/>
    </location>
</feature>
<dbReference type="Proteomes" id="UP000295083">
    <property type="component" value="Unassembled WGS sequence"/>
</dbReference>
<keyword evidence="5" id="KW-1185">Reference proteome</keyword>
<accession>A0A4R8Q1F8</accession>
<name>A0A4R8Q1F8_9PEZI</name>
<feature type="region of interest" description="Disordered" evidence="1">
    <location>
        <begin position="178"/>
        <end position="206"/>
    </location>
</feature>
<evidence type="ECO:0000256" key="2">
    <source>
        <dbReference type="SAM" id="Phobius"/>
    </source>
</evidence>
<protein>
    <recommendedName>
        <fullName evidence="6">Carcinoembryonic antigen-related cell adhesion molecule 1</fullName>
    </recommendedName>
</protein>
<organism evidence="4 5">
    <name type="scientific">Colletotrichum spinosum</name>
    <dbReference type="NCBI Taxonomy" id="1347390"/>
    <lineage>
        <taxon>Eukaryota</taxon>
        <taxon>Fungi</taxon>
        <taxon>Dikarya</taxon>
        <taxon>Ascomycota</taxon>
        <taxon>Pezizomycotina</taxon>
        <taxon>Sordariomycetes</taxon>
        <taxon>Hypocreomycetidae</taxon>
        <taxon>Glomerellales</taxon>
        <taxon>Glomerellaceae</taxon>
        <taxon>Colletotrichum</taxon>
        <taxon>Colletotrichum orbiculare species complex</taxon>
    </lineage>
</organism>
<comment type="caution">
    <text evidence="4">The sequence shown here is derived from an EMBL/GenBank/DDBJ whole genome shotgun (WGS) entry which is preliminary data.</text>
</comment>
<keyword evidence="2" id="KW-0472">Membrane</keyword>
<gene>
    <name evidence="4" type="ORF">C8035_v012334</name>
</gene>
<dbReference type="AlphaFoldDB" id="A0A4R8Q1F8"/>
<feature type="region of interest" description="Disordered" evidence="1">
    <location>
        <begin position="286"/>
        <end position="307"/>
    </location>
</feature>
<evidence type="ECO:0008006" key="6">
    <source>
        <dbReference type="Google" id="ProtNLM"/>
    </source>
</evidence>
<evidence type="ECO:0000313" key="4">
    <source>
        <dbReference type="EMBL" id="TDZ32091.1"/>
    </source>
</evidence>
<keyword evidence="2" id="KW-0812">Transmembrane</keyword>
<sequence>MGSVSLSLGGVLGLSLFAAQVISARECGHPGGWSLRFPSSSCPQDAPFECGKAQGLQVRCCPSGYSCAGNGSYEGNYCCQGSTDVECADSSYEHPKCPEPSWSLWGANDTVDNSPDTGAWCCKPGFKGIYRDNGTAAYLCTSTTVSALQPSYYWASALATASCSVTATPSALSSRTEAGLASSTASPDASTTSSTGTTSPDGQQTGGITSGAIAGAVIGGVAAVALIIGGIFFMLKRRKKKRKSATGVAPVVATEKNWLGGKRRRPSELETVEPRLELSGVKPTYELAATQEHATEDGLSPADGRLG</sequence>
<feature type="signal peptide" evidence="3">
    <location>
        <begin position="1"/>
        <end position="24"/>
    </location>
</feature>
<evidence type="ECO:0000256" key="1">
    <source>
        <dbReference type="SAM" id="MobiDB-lite"/>
    </source>
</evidence>
<dbReference type="EMBL" id="QAPG01000086">
    <property type="protein sequence ID" value="TDZ32091.1"/>
    <property type="molecule type" value="Genomic_DNA"/>
</dbReference>
<keyword evidence="3" id="KW-0732">Signal</keyword>